<evidence type="ECO:0000256" key="9">
    <source>
        <dbReference type="ARBA" id="ARBA00025736"/>
    </source>
</evidence>
<protein>
    <submittedName>
        <fullName evidence="13">Formyl peptide receptor 2</fullName>
    </submittedName>
</protein>
<dbReference type="GeneID" id="108695937"/>
<feature type="domain" description="G-protein coupled receptors family 1 profile" evidence="11">
    <location>
        <begin position="50"/>
        <end position="304"/>
    </location>
</feature>
<dbReference type="FunFam" id="1.20.1070.10:FF:000034">
    <property type="entry name" value="G-protein coupled receptor 1"/>
    <property type="match status" value="1"/>
</dbReference>
<evidence type="ECO:0000256" key="6">
    <source>
        <dbReference type="ARBA" id="ARBA00023157"/>
    </source>
</evidence>
<organism evidence="12 13">
    <name type="scientific">Xenopus laevis</name>
    <name type="common">African clawed frog</name>
    <dbReference type="NCBI Taxonomy" id="8355"/>
    <lineage>
        <taxon>Eukaryota</taxon>
        <taxon>Metazoa</taxon>
        <taxon>Chordata</taxon>
        <taxon>Craniata</taxon>
        <taxon>Vertebrata</taxon>
        <taxon>Euteleostomi</taxon>
        <taxon>Amphibia</taxon>
        <taxon>Batrachia</taxon>
        <taxon>Anura</taxon>
        <taxon>Pipoidea</taxon>
        <taxon>Pipidae</taxon>
        <taxon>Xenopodinae</taxon>
        <taxon>Xenopus</taxon>
        <taxon>Xenopus</taxon>
    </lineage>
</organism>
<comment type="similarity">
    <text evidence="10">Belongs to the G-protein coupled receptor 1 family.</text>
</comment>
<evidence type="ECO:0000256" key="8">
    <source>
        <dbReference type="ARBA" id="ARBA00023224"/>
    </source>
</evidence>
<evidence type="ECO:0000256" key="5">
    <source>
        <dbReference type="ARBA" id="ARBA00023136"/>
    </source>
</evidence>
<dbReference type="GO" id="GO:0004875">
    <property type="term" value="F:complement receptor activity"/>
    <property type="evidence" value="ECO:0000318"/>
    <property type="project" value="GO_Central"/>
</dbReference>
<keyword evidence="12" id="KW-1185">Reference proteome</keyword>
<dbReference type="Pfam" id="PF00001">
    <property type="entry name" value="7tm_1"/>
    <property type="match status" value="1"/>
</dbReference>
<dbReference type="GO" id="GO:0007200">
    <property type="term" value="P:phospholipase C-activating G protein-coupled receptor signaling pathway"/>
    <property type="evidence" value="ECO:0000318"/>
    <property type="project" value="GO_Central"/>
</dbReference>
<evidence type="ECO:0000313" key="12">
    <source>
        <dbReference type="Proteomes" id="UP000186698"/>
    </source>
</evidence>
<dbReference type="OMA" id="YGAYENI"/>
<evidence type="ECO:0000256" key="1">
    <source>
        <dbReference type="ARBA" id="ARBA00004141"/>
    </source>
</evidence>
<keyword evidence="8 10" id="KW-0807">Transducer</keyword>
<name>A0A1L8FP05_XENLA</name>
<accession>A0A1L8FP05</accession>
<dbReference type="InterPro" id="IPR000276">
    <property type="entry name" value="GPCR_Rhodpsn"/>
</dbReference>
<dbReference type="AlphaFoldDB" id="A0A1L8FP05"/>
<sequence>MDNSTPSPNVTDFSTDAILENWTQGEVIGNLTRAMCITCYSITFIIGTVGNGLLIWIAGFKMKKTMTMIWFLNLGIADFSFCMILPFSITELALWYYWPFGRIMCKLRYFTAFLNEFANVIFLMIISIDRCICVLYPIWSRNNRTSSKAAIISVIVWFFSLALSSPYIYFTDNINDNDFSVCLATYGAYENITTYDHETFDLRHKAMVITEFLFTFLIPFAIILVCYGLIAFRVKKGRRIPRSARTLKIIIITVLCFFCCWALFFLLPLIEIAGYYIQQPIVGLLYRLANSLAFFSSCLNPIIYVFIGWDFKQIMKKSFPFLLESTFTERNYRIRKS</sequence>
<dbReference type="PROSITE" id="PS50262">
    <property type="entry name" value="G_PROTEIN_RECEP_F1_2"/>
    <property type="match status" value="1"/>
</dbReference>
<dbReference type="STRING" id="8355.A0A1L8FP05"/>
<dbReference type="PRINTS" id="PR00237">
    <property type="entry name" value="GPCRRHODOPSN"/>
</dbReference>
<dbReference type="InterPro" id="IPR017452">
    <property type="entry name" value="GPCR_Rhodpsn_7TM"/>
</dbReference>
<dbReference type="GO" id="GO:0006954">
    <property type="term" value="P:inflammatory response"/>
    <property type="evidence" value="ECO:0000318"/>
    <property type="project" value="GO_Central"/>
</dbReference>
<comment type="subcellular location">
    <subcellularLocation>
        <location evidence="1">Membrane</location>
        <topology evidence="1">Multi-pass membrane protein</topology>
    </subcellularLocation>
</comment>
<dbReference type="RefSeq" id="XP_018080374.2">
    <property type="nucleotide sequence ID" value="XM_018224885.2"/>
</dbReference>
<dbReference type="PROSITE" id="PS00237">
    <property type="entry name" value="G_PROTEIN_RECEP_F1_1"/>
    <property type="match status" value="1"/>
</dbReference>
<evidence type="ECO:0000259" key="11">
    <source>
        <dbReference type="PROSITE" id="PS50262"/>
    </source>
</evidence>
<keyword evidence="6" id="KW-1015">Disulfide bond</keyword>
<keyword evidence="7 10" id="KW-0675">Receptor</keyword>
<keyword evidence="2 10" id="KW-0812">Transmembrane</keyword>
<evidence type="ECO:0000256" key="4">
    <source>
        <dbReference type="ARBA" id="ARBA00023040"/>
    </source>
</evidence>
<dbReference type="PaxDb" id="8355-A0A1L8FP05"/>
<evidence type="ECO:0000256" key="2">
    <source>
        <dbReference type="ARBA" id="ARBA00022692"/>
    </source>
</evidence>
<dbReference type="GO" id="GO:0005886">
    <property type="term" value="C:plasma membrane"/>
    <property type="evidence" value="ECO:0000318"/>
    <property type="project" value="GO_Central"/>
</dbReference>
<comment type="similarity">
    <text evidence="9">Belongs to the chemokine-like receptor (CMKLR) family.</text>
</comment>
<dbReference type="InterPro" id="IPR000826">
    <property type="entry name" value="Formyl_rcpt-rel"/>
</dbReference>
<dbReference type="Gene3D" id="1.20.1070.10">
    <property type="entry name" value="Rhodopsin 7-helix transmembrane proteins"/>
    <property type="match status" value="1"/>
</dbReference>
<dbReference type="PRINTS" id="PR00526">
    <property type="entry name" value="FMETLEUPHER"/>
</dbReference>
<dbReference type="GO" id="GO:0004982">
    <property type="term" value="F:N-formyl peptide receptor activity"/>
    <property type="evidence" value="ECO:0000318"/>
    <property type="project" value="GO_Central"/>
</dbReference>
<proteinExistence type="inferred from homology"/>
<dbReference type="KEGG" id="xla:108695937"/>
<keyword evidence="5" id="KW-0472">Membrane</keyword>
<dbReference type="GO" id="GO:0007204">
    <property type="term" value="P:positive regulation of cytosolic calcium ion concentration"/>
    <property type="evidence" value="ECO:0000318"/>
    <property type="project" value="GO_Central"/>
</dbReference>
<evidence type="ECO:0000256" key="10">
    <source>
        <dbReference type="RuleBase" id="RU000688"/>
    </source>
</evidence>
<evidence type="ECO:0000313" key="13">
    <source>
        <dbReference type="RefSeq" id="XP_018080374.2"/>
    </source>
</evidence>
<dbReference type="OrthoDB" id="6088892at2759"/>
<dbReference type="PANTHER" id="PTHR24225">
    <property type="entry name" value="CHEMOTACTIC RECEPTOR"/>
    <property type="match status" value="1"/>
</dbReference>
<dbReference type="SUPFAM" id="SSF81321">
    <property type="entry name" value="Family A G protein-coupled receptor-like"/>
    <property type="match status" value="1"/>
</dbReference>
<reference evidence="13" key="1">
    <citation type="submission" date="2025-08" db="UniProtKB">
        <authorList>
            <consortium name="RefSeq"/>
        </authorList>
    </citation>
    <scope>IDENTIFICATION</scope>
    <source>
        <strain evidence="13">J_2021</strain>
        <tissue evidence="13">Erythrocytes</tissue>
    </source>
</reference>
<evidence type="ECO:0000256" key="3">
    <source>
        <dbReference type="ARBA" id="ARBA00022989"/>
    </source>
</evidence>
<keyword evidence="3" id="KW-1133">Transmembrane helix</keyword>
<gene>
    <name evidence="13" type="primary">LOC108695937</name>
</gene>
<dbReference type="GO" id="GO:0002430">
    <property type="term" value="P:complement receptor mediated signaling pathway"/>
    <property type="evidence" value="ECO:0000318"/>
    <property type="project" value="GO_Central"/>
</dbReference>
<keyword evidence="4 10" id="KW-0297">G-protein coupled receptor</keyword>
<dbReference type="Proteomes" id="UP000186698">
    <property type="component" value="Chromosome 7L"/>
</dbReference>
<evidence type="ECO:0000256" key="7">
    <source>
        <dbReference type="ARBA" id="ARBA00023170"/>
    </source>
</evidence>
<dbReference type="PANTHER" id="PTHR24225:SF63">
    <property type="entry name" value="C3A ANAPHYLATOXIN CHEMOTACTIC RECEPTOR-LIKE"/>
    <property type="match status" value="1"/>
</dbReference>